<proteinExistence type="predicted"/>
<protein>
    <submittedName>
        <fullName evidence="2">Transposase</fullName>
    </submittedName>
</protein>
<dbReference type="RefSeq" id="WP_196398126.1">
    <property type="nucleotide sequence ID" value="NZ_JADNYM010000026.1"/>
</dbReference>
<dbReference type="SUPFAM" id="SSF46689">
    <property type="entry name" value="Homeodomain-like"/>
    <property type="match status" value="1"/>
</dbReference>
<evidence type="ECO:0000256" key="1">
    <source>
        <dbReference type="SAM" id="Coils"/>
    </source>
</evidence>
<sequence length="103" mass="11848">MPKHFPPEVRTRAVRMTLDRLSEYPSVYIACKALAPKLGVGAESLRRWVIQAQIDAGDKTGPSSEELEEIKRLRTEVRDLKEANEILKQASIFFARELDPRRR</sequence>
<dbReference type="EMBL" id="JADNYM010000026">
    <property type="protein sequence ID" value="MBG0741192.1"/>
    <property type="molecule type" value="Genomic_DNA"/>
</dbReference>
<evidence type="ECO:0000313" key="2">
    <source>
        <dbReference type="EMBL" id="MBG0741192.1"/>
    </source>
</evidence>
<dbReference type="GO" id="GO:0004803">
    <property type="term" value="F:transposase activity"/>
    <property type="evidence" value="ECO:0007669"/>
    <property type="project" value="InterPro"/>
</dbReference>
<keyword evidence="3" id="KW-1185">Reference proteome</keyword>
<dbReference type="InterPro" id="IPR036388">
    <property type="entry name" value="WH-like_DNA-bd_sf"/>
</dbReference>
<comment type="caution">
    <text evidence="2">The sequence shown here is derived from an EMBL/GenBank/DDBJ whole genome shotgun (WGS) entry which is preliminary data.</text>
</comment>
<dbReference type="InterPro" id="IPR002514">
    <property type="entry name" value="Transposase_8"/>
</dbReference>
<dbReference type="Proteomes" id="UP000655366">
    <property type="component" value="Unassembled WGS sequence"/>
</dbReference>
<dbReference type="GO" id="GO:0003677">
    <property type="term" value="F:DNA binding"/>
    <property type="evidence" value="ECO:0007669"/>
    <property type="project" value="InterPro"/>
</dbReference>
<keyword evidence="1" id="KW-0175">Coiled coil</keyword>
<dbReference type="InterPro" id="IPR009057">
    <property type="entry name" value="Homeodomain-like_sf"/>
</dbReference>
<dbReference type="GO" id="GO:0006313">
    <property type="term" value="P:DNA transposition"/>
    <property type="evidence" value="ECO:0007669"/>
    <property type="project" value="InterPro"/>
</dbReference>
<name>A0A931GBX7_9MICC</name>
<dbReference type="Gene3D" id="1.10.10.10">
    <property type="entry name" value="Winged helix-like DNA-binding domain superfamily/Winged helix DNA-binding domain"/>
    <property type="match status" value="1"/>
</dbReference>
<organism evidence="2 3">
    <name type="scientific">Arthrobacter terrae</name>
    <dbReference type="NCBI Taxonomy" id="2935737"/>
    <lineage>
        <taxon>Bacteria</taxon>
        <taxon>Bacillati</taxon>
        <taxon>Actinomycetota</taxon>
        <taxon>Actinomycetes</taxon>
        <taxon>Micrococcales</taxon>
        <taxon>Micrococcaceae</taxon>
        <taxon>Arthrobacter</taxon>
    </lineage>
</organism>
<feature type="coiled-coil region" evidence="1">
    <location>
        <begin position="63"/>
        <end position="90"/>
    </location>
</feature>
<dbReference type="AlphaFoldDB" id="A0A931GBX7"/>
<accession>A0A931GBX7</accession>
<gene>
    <name evidence="2" type="ORF">IV500_17635</name>
</gene>
<reference evidence="2 3" key="1">
    <citation type="submission" date="2020-11" db="EMBL/GenBank/DDBJ databases">
        <title>Arthrobacter antarcticus sp. nov., isolated from Antarctic Soil.</title>
        <authorList>
            <person name="Li J."/>
        </authorList>
    </citation>
    <scope>NUCLEOTIDE SEQUENCE [LARGE SCALE GENOMIC DNA]</scope>
    <source>
        <strain evidence="2 3">Z1-20</strain>
    </source>
</reference>
<evidence type="ECO:0000313" key="3">
    <source>
        <dbReference type="Proteomes" id="UP000655366"/>
    </source>
</evidence>
<dbReference type="Pfam" id="PF01527">
    <property type="entry name" value="HTH_Tnp_1"/>
    <property type="match status" value="1"/>
</dbReference>